<keyword evidence="8" id="KW-1185">Reference proteome</keyword>
<dbReference type="RefSeq" id="WP_068711023.1">
    <property type="nucleotide sequence ID" value="NZ_LSZP01000013.1"/>
</dbReference>
<evidence type="ECO:0000256" key="6">
    <source>
        <dbReference type="RuleBase" id="RU004466"/>
    </source>
</evidence>
<dbReference type="InterPro" id="IPR000092">
    <property type="entry name" value="Polyprenyl_synt"/>
</dbReference>
<dbReference type="GO" id="GO:0046872">
    <property type="term" value="F:metal ion binding"/>
    <property type="evidence" value="ECO:0007669"/>
    <property type="project" value="UniProtKB-KW"/>
</dbReference>
<dbReference type="EMBL" id="LSZP01000013">
    <property type="protein sequence ID" value="KXU37154.1"/>
    <property type="molecule type" value="Genomic_DNA"/>
</dbReference>
<evidence type="ECO:0000256" key="5">
    <source>
        <dbReference type="ARBA" id="ARBA00022842"/>
    </source>
</evidence>
<keyword evidence="4" id="KW-0479">Metal-binding</keyword>
<accession>A0A139SRL7</accession>
<dbReference type="AlphaFoldDB" id="A0A139SRL7"/>
<evidence type="ECO:0000256" key="1">
    <source>
        <dbReference type="ARBA" id="ARBA00001946"/>
    </source>
</evidence>
<dbReference type="Proteomes" id="UP000071392">
    <property type="component" value="Unassembled WGS sequence"/>
</dbReference>
<keyword evidence="3 6" id="KW-0808">Transferase</keyword>
<organism evidence="7 8">
    <name type="scientific">Cephaloticoccus capnophilus</name>
    <dbReference type="NCBI Taxonomy" id="1548208"/>
    <lineage>
        <taxon>Bacteria</taxon>
        <taxon>Pseudomonadati</taxon>
        <taxon>Verrucomicrobiota</taxon>
        <taxon>Opitutia</taxon>
        <taxon>Opitutales</taxon>
        <taxon>Opitutaceae</taxon>
        <taxon>Cephaloticoccus</taxon>
    </lineage>
</organism>
<dbReference type="InterPro" id="IPR008949">
    <property type="entry name" value="Isoprenoid_synthase_dom_sf"/>
</dbReference>
<dbReference type="PROSITE" id="PS00444">
    <property type="entry name" value="POLYPRENYL_SYNTHASE_2"/>
    <property type="match status" value="1"/>
</dbReference>
<dbReference type="GO" id="GO:0008299">
    <property type="term" value="P:isoprenoid biosynthetic process"/>
    <property type="evidence" value="ECO:0007669"/>
    <property type="project" value="InterPro"/>
</dbReference>
<evidence type="ECO:0000256" key="2">
    <source>
        <dbReference type="ARBA" id="ARBA00006706"/>
    </source>
</evidence>
<dbReference type="SFLD" id="SFLDS00005">
    <property type="entry name" value="Isoprenoid_Synthase_Type_I"/>
    <property type="match status" value="1"/>
</dbReference>
<proteinExistence type="inferred from homology"/>
<comment type="similarity">
    <text evidence="2 6">Belongs to the FPP/GGPP synthase family.</text>
</comment>
<evidence type="ECO:0000313" key="8">
    <source>
        <dbReference type="Proteomes" id="UP000071392"/>
    </source>
</evidence>
<dbReference type="Gene3D" id="1.10.600.10">
    <property type="entry name" value="Farnesyl Diphosphate Synthase"/>
    <property type="match status" value="1"/>
</dbReference>
<protein>
    <submittedName>
        <fullName evidence="7">Polyprenyl synthetase</fullName>
    </submittedName>
</protein>
<evidence type="ECO:0000256" key="4">
    <source>
        <dbReference type="ARBA" id="ARBA00022723"/>
    </source>
</evidence>
<keyword evidence="5" id="KW-0460">Magnesium</keyword>
<comment type="caution">
    <text evidence="7">The sequence shown here is derived from an EMBL/GenBank/DDBJ whole genome shotgun (WGS) entry which is preliminary data.</text>
</comment>
<dbReference type="STRING" id="1548208.AXK12_02170"/>
<name>A0A139SRL7_9BACT</name>
<dbReference type="PANTHER" id="PTHR12001">
    <property type="entry name" value="GERANYLGERANYL PYROPHOSPHATE SYNTHASE"/>
    <property type="match status" value="1"/>
</dbReference>
<dbReference type="GO" id="GO:0004659">
    <property type="term" value="F:prenyltransferase activity"/>
    <property type="evidence" value="ECO:0007669"/>
    <property type="project" value="InterPro"/>
</dbReference>
<gene>
    <name evidence="7" type="ORF">AXK12_02170</name>
</gene>
<dbReference type="PANTHER" id="PTHR12001:SF69">
    <property type="entry name" value="ALL TRANS-POLYPRENYL-DIPHOSPHATE SYNTHASE PDSS1"/>
    <property type="match status" value="1"/>
</dbReference>
<dbReference type="SUPFAM" id="SSF48576">
    <property type="entry name" value="Terpenoid synthases"/>
    <property type="match status" value="1"/>
</dbReference>
<dbReference type="Pfam" id="PF00348">
    <property type="entry name" value="polyprenyl_synt"/>
    <property type="match status" value="1"/>
</dbReference>
<sequence>MNRASSAKSPLSVSQPATSFASVFTHLKPHLAALDTFLREQVAAFEPEIREMADYCIDTSGKRIRPALVFLSAWRDEGDAAAGGEGGGVDTVDSQLVRAAAVVELAHLATLVHDDIMDEAQLRRNRETASRKFGAVAAVLLGDAMFAHSLYLAAHFPTTEVCARVSESTRRVCAGEIVQTMRRGSVRVSREDYWRIIDLKTAELFRVSCFLGARLSGGSADYVEAAARFGRHLGIAYQIYDDLADFFGDEARIGKTLGTDFASGKLTLPLIVLAESLPEVERAELLGEICGERPGQMERRLAQMAERGVFENVAAEVEREIVLAERALTPWSGTGRAQLLGGLCGVLRAQVSGLAGAAATA</sequence>
<evidence type="ECO:0000313" key="7">
    <source>
        <dbReference type="EMBL" id="KXU37154.1"/>
    </source>
</evidence>
<dbReference type="InterPro" id="IPR033749">
    <property type="entry name" value="Polyprenyl_synt_CS"/>
</dbReference>
<dbReference type="CDD" id="cd00685">
    <property type="entry name" value="Trans_IPPS_HT"/>
    <property type="match status" value="1"/>
</dbReference>
<dbReference type="OrthoDB" id="9805316at2"/>
<reference evidence="7 8" key="1">
    <citation type="submission" date="2016-02" db="EMBL/GenBank/DDBJ databases">
        <authorList>
            <person name="Wen L."/>
            <person name="He K."/>
            <person name="Yang H."/>
        </authorList>
    </citation>
    <scope>NUCLEOTIDE SEQUENCE [LARGE SCALE GENOMIC DNA]</scope>
    <source>
        <strain evidence="7 8">CV41</strain>
    </source>
</reference>
<comment type="cofactor">
    <cofactor evidence="1">
        <name>Mg(2+)</name>
        <dbReference type="ChEBI" id="CHEBI:18420"/>
    </cofactor>
</comment>
<evidence type="ECO:0000256" key="3">
    <source>
        <dbReference type="ARBA" id="ARBA00022679"/>
    </source>
</evidence>